<comment type="caution">
    <text evidence="2">The sequence shown here is derived from an EMBL/GenBank/DDBJ whole genome shotgun (WGS) entry which is preliminary data.</text>
</comment>
<protein>
    <submittedName>
        <fullName evidence="2">Uncharacterized protein</fullName>
    </submittedName>
</protein>
<dbReference type="GO" id="GO:0005815">
    <property type="term" value="C:microtubule organizing center"/>
    <property type="evidence" value="ECO:0007669"/>
    <property type="project" value="TreeGrafter"/>
</dbReference>
<accession>A0AAN8EBY5</accession>
<reference evidence="2 3" key="1">
    <citation type="submission" date="2022-12" db="EMBL/GenBank/DDBJ databases">
        <title>Genomic features and morphological characterization of a novel Knufia sp. strain isolated from spacecraft assembly facility.</title>
        <authorList>
            <person name="Teixeira M."/>
            <person name="Chander A.M."/>
            <person name="Stajich J.E."/>
            <person name="Venkateswaran K."/>
        </authorList>
    </citation>
    <scope>NUCLEOTIDE SEQUENCE [LARGE SCALE GENOMIC DNA]</scope>
    <source>
        <strain evidence="2 3">FJI-L2-BK-P2</strain>
    </source>
</reference>
<feature type="compositionally biased region" description="Low complexity" evidence="1">
    <location>
        <begin position="528"/>
        <end position="541"/>
    </location>
</feature>
<dbReference type="Proteomes" id="UP001316803">
    <property type="component" value="Unassembled WGS sequence"/>
</dbReference>
<feature type="compositionally biased region" description="Polar residues" evidence="1">
    <location>
        <begin position="512"/>
        <end position="527"/>
    </location>
</feature>
<dbReference type="PANTHER" id="PTHR16220:SF0">
    <property type="entry name" value="WD REPEAT-CONTAINING PROTEIN WRAP73"/>
    <property type="match status" value="1"/>
</dbReference>
<organism evidence="2 3">
    <name type="scientific">Knufia fluminis</name>
    <dbReference type="NCBI Taxonomy" id="191047"/>
    <lineage>
        <taxon>Eukaryota</taxon>
        <taxon>Fungi</taxon>
        <taxon>Dikarya</taxon>
        <taxon>Ascomycota</taxon>
        <taxon>Pezizomycotina</taxon>
        <taxon>Eurotiomycetes</taxon>
        <taxon>Chaetothyriomycetidae</taxon>
        <taxon>Chaetothyriales</taxon>
        <taxon>Trichomeriaceae</taxon>
        <taxon>Knufia</taxon>
    </lineage>
</organism>
<proteinExistence type="predicted"/>
<evidence type="ECO:0000313" key="2">
    <source>
        <dbReference type="EMBL" id="KAK5951528.1"/>
    </source>
</evidence>
<dbReference type="PANTHER" id="PTHR16220">
    <property type="entry name" value="WD REPEAT PROTEIN 8-RELATED"/>
    <property type="match status" value="1"/>
</dbReference>
<dbReference type="EMBL" id="JAKLMC020000020">
    <property type="protein sequence ID" value="KAK5951528.1"/>
    <property type="molecule type" value="Genomic_DNA"/>
</dbReference>
<sequence>MLRPVASPGGHHVAWITLNGELQIAVLPSDGVQTSKSTTLRLAPTIRTLLPKVRFMRWSNAIYVDSVAGDTEDLVMSTATVTLKLILASDYRVVVLELDTSGRSSSSIEMLGVRMDVEFPAHHGKISAMDFVFDHNSAVVLFDVAPHASILSLTQAHRNDIPNRKFSAAQGYAIAQRRSSAEYDPTTSVLALLVRDKHNDEVVVMERGIVVSTFKPDTIDAQGIMWSPDGKPMLMVWDSPAYGTKLNFFSALGHPLKQLTIGSETSVPMGLSIDFSGTGVSAIEWIRKAGSRNVTTLAVGNGSKQIYLRAQDSQSLTITSRSFQHPTALNSSNTTIWQHLGLGTYRPVEGVWDIGTDSVGEVELVAISPDGQRVASKLYGCPNVIFIWCPPEKAVSAAIIYDKEVRQLVWDGVFGRLIIVTADNTASFHYWYDVNEPPLQVFPSRLKGLTSSRWAGQLLRNESILDMGKSSSARSFFMMSSTNYIDIVHLEDPSFPSVFETSSPDRNESRLDFTQASNGTDGRSMQPASSSRASAGSSIFF</sequence>
<evidence type="ECO:0000256" key="1">
    <source>
        <dbReference type="SAM" id="MobiDB-lite"/>
    </source>
</evidence>
<dbReference type="AlphaFoldDB" id="A0AAN8EBY5"/>
<dbReference type="GO" id="GO:1990811">
    <property type="term" value="C:MWP complex"/>
    <property type="evidence" value="ECO:0007669"/>
    <property type="project" value="TreeGrafter"/>
</dbReference>
<dbReference type="InterPro" id="IPR052778">
    <property type="entry name" value="Centrosome-WD_assoc"/>
</dbReference>
<feature type="region of interest" description="Disordered" evidence="1">
    <location>
        <begin position="498"/>
        <end position="541"/>
    </location>
</feature>
<dbReference type="SUPFAM" id="SSF50969">
    <property type="entry name" value="YVTN repeat-like/Quinoprotein amine dehydrogenase"/>
    <property type="match status" value="1"/>
</dbReference>
<dbReference type="InterPro" id="IPR011044">
    <property type="entry name" value="Quino_amine_DH_bsu"/>
</dbReference>
<name>A0AAN8EBY5_9EURO</name>
<gene>
    <name evidence="2" type="ORF">OHC33_007584</name>
</gene>
<keyword evidence="3" id="KW-1185">Reference proteome</keyword>
<evidence type="ECO:0000313" key="3">
    <source>
        <dbReference type="Proteomes" id="UP001316803"/>
    </source>
</evidence>
<dbReference type="GO" id="GO:1990810">
    <property type="term" value="P:microtubule anchoring at mitotic spindle pole body"/>
    <property type="evidence" value="ECO:0007669"/>
    <property type="project" value="TreeGrafter"/>
</dbReference>